<dbReference type="Pfam" id="PF13517">
    <property type="entry name" value="FG-GAP_3"/>
    <property type="match status" value="4"/>
</dbReference>
<dbReference type="OrthoDB" id="9816120at2"/>
<organism evidence="3 4">
    <name type="scientific">Lutibacter oceani</name>
    <dbReference type="NCBI Taxonomy" id="1853311"/>
    <lineage>
        <taxon>Bacteria</taxon>
        <taxon>Pseudomonadati</taxon>
        <taxon>Bacteroidota</taxon>
        <taxon>Flavobacteriia</taxon>
        <taxon>Flavobacteriales</taxon>
        <taxon>Flavobacteriaceae</taxon>
        <taxon>Lutibacter</taxon>
    </lineage>
</organism>
<dbReference type="PANTHER" id="PTHR16026">
    <property type="entry name" value="CARTILAGE ACIDIC PROTEIN 1"/>
    <property type="match status" value="1"/>
</dbReference>
<protein>
    <submittedName>
        <fullName evidence="3">VCBS repeat protein</fullName>
    </submittedName>
</protein>
<dbReference type="EMBL" id="QTTQ01000009">
    <property type="protein sequence ID" value="REE83322.1"/>
    <property type="molecule type" value="Genomic_DNA"/>
</dbReference>
<dbReference type="Gene3D" id="2.130.10.130">
    <property type="entry name" value="Integrin alpha, N-terminal"/>
    <property type="match status" value="3"/>
</dbReference>
<evidence type="ECO:0000256" key="1">
    <source>
        <dbReference type="ARBA" id="ARBA00022729"/>
    </source>
</evidence>
<evidence type="ECO:0000259" key="2">
    <source>
        <dbReference type="Pfam" id="PF07593"/>
    </source>
</evidence>
<dbReference type="PROSITE" id="PS51257">
    <property type="entry name" value="PROKAR_LIPOPROTEIN"/>
    <property type="match status" value="1"/>
</dbReference>
<dbReference type="InterPro" id="IPR027039">
    <property type="entry name" value="Crtac1"/>
</dbReference>
<dbReference type="InterPro" id="IPR028994">
    <property type="entry name" value="Integrin_alpha_N"/>
</dbReference>
<comment type="caution">
    <text evidence="3">The sequence shown here is derived from an EMBL/GenBank/DDBJ whole genome shotgun (WGS) entry which is preliminary data.</text>
</comment>
<evidence type="ECO:0000313" key="4">
    <source>
        <dbReference type="Proteomes" id="UP000256429"/>
    </source>
</evidence>
<sequence length="1088" mass="123056">MKKLLFILVSSFILISCNSEVSDTGLFSLKDKATGINFENNLEYTEELNPYTYRNFYNGGGVVIGDINNDNLLDIYFTGNLVNNKLYLNKGNWEFEDITENAGVACDNVWSSGATFVDINHDGLLDIYVCKAGPPSKKNNRHNELFINNGDLTFSEQSRKYGLDITGLAVQANFFDYDKDGDLDCYLLSNSIRAVGNYDLIKDQRNTPTTSGNKFLKNENNFFVDITQEANIYSSAIGFGLGITVSDYNNDTWPDIFVSNDFFERDYLYINQQNGTFKEDLENQFGSISMGSMGADAADLNNDSKTDIMVTEMLPKTLERQRTKTLFESWNKYDMEVKNGYHHQFSRNALHRNIGDNGFVEVSRFSNVAASEWSWASLLFDADNDGLKDVFISNGIYKDLLDRDYLVYMANEEKIKDMIKNDKQVMNKLIDLMPSQPVPNATYKNLGNFQFVEQSNKWGLAKPSFSNGSSYGDLDNDGDLDLVVNNVNMPAFVYENKTDTAQYKSITIKLKGAVKNTQAIGAKAELFYNQNQYSILENFPSRGFESSISSNLLFGVNNTNNIDSLLITWPDGFKSKIKNLTTNKTYTFNQPENDSIKNINNGLIKLNPLNKSTNLFNFKHKENNSVDFNREQLLPEMYNNEGPNITSADINNDGNPDFYIGGAKGQGGKLFISQPDNSYKEITQPFDLNSKSEDTDAVFFDSDNDGDLDLYVTSGGKSFSKFDFSLNDRLYINDGKQNFSINVEALKFNSPISTSTVAVYDFDQDGDTDIFIGERFKVETYGLPVSGYLLENKGDNKFEISNQKALQNIGLITDASWEDLNNDGVKDLIVVGEWMPISVFINNKGILENKTEEFGLTKTKGYWKTLKVVDIDADGDLDFIAGNKGTNTFFKEGTRMYVSDFDNNGTIEQIICHKINNTYYPIVDRDELVSQLASVKENLLFYKDYATATMQTIFTKEQIEKATVLDIDILNTTVFINNNNTFKSLKLPNEIQYSNVEAIEVIDVNNDGYLDVFFGGNQYLVKPQFGRQDASKGWLLFGDKNQNFNTITPLNIKGQIRDFNISLINNKHYLLTTINNDSLKIYEIKKQL</sequence>
<dbReference type="PANTHER" id="PTHR16026:SF0">
    <property type="entry name" value="CARTILAGE ACIDIC PROTEIN 1"/>
    <property type="match status" value="1"/>
</dbReference>
<reference evidence="3 4" key="1">
    <citation type="submission" date="2018-08" db="EMBL/GenBank/DDBJ databases">
        <title>Genomic Encyclopedia of Type Strains, Phase III (KMG-III): the genomes of soil and plant-associated and newly described type strains.</title>
        <authorList>
            <person name="Whitman W."/>
        </authorList>
    </citation>
    <scope>NUCLEOTIDE SEQUENCE [LARGE SCALE GENOMIC DNA]</scope>
    <source>
        <strain evidence="3 4">325-5</strain>
    </source>
</reference>
<dbReference type="AlphaFoldDB" id="A0A3D9S407"/>
<dbReference type="Proteomes" id="UP000256429">
    <property type="component" value="Unassembled WGS sequence"/>
</dbReference>
<dbReference type="Pfam" id="PF07593">
    <property type="entry name" value="UnbV_ASPIC"/>
    <property type="match status" value="1"/>
</dbReference>
<evidence type="ECO:0000313" key="3">
    <source>
        <dbReference type="EMBL" id="REE83322.1"/>
    </source>
</evidence>
<dbReference type="InterPro" id="IPR013517">
    <property type="entry name" value="FG-GAP"/>
</dbReference>
<proteinExistence type="predicted"/>
<name>A0A3D9S407_9FLAO</name>
<dbReference type="SUPFAM" id="SSF69318">
    <property type="entry name" value="Integrin alpha N-terminal domain"/>
    <property type="match status" value="3"/>
</dbReference>
<accession>A0A3D9S407</accession>
<keyword evidence="1" id="KW-0732">Signal</keyword>
<gene>
    <name evidence="3" type="ORF">BX611_0611</name>
</gene>
<keyword evidence="4" id="KW-1185">Reference proteome</keyword>
<dbReference type="InterPro" id="IPR011519">
    <property type="entry name" value="UnbV_ASPIC"/>
</dbReference>
<dbReference type="RefSeq" id="WP_115877993.1">
    <property type="nucleotide sequence ID" value="NZ_QTTQ01000009.1"/>
</dbReference>
<feature type="domain" description="ASPIC/UnbV" evidence="2">
    <location>
        <begin position="519"/>
        <end position="587"/>
    </location>
</feature>